<protein>
    <recommendedName>
        <fullName evidence="3">WD repeat protein</fullName>
    </recommendedName>
</protein>
<dbReference type="Gene3D" id="2.130.10.10">
    <property type="entry name" value="YVTN repeat-like/Quinoprotein amine dehydrogenase"/>
    <property type="match status" value="1"/>
</dbReference>
<dbReference type="Pfam" id="PF00400">
    <property type="entry name" value="WD40"/>
    <property type="match status" value="1"/>
</dbReference>
<dbReference type="KEGG" id="tva:4752593"/>
<dbReference type="SMR" id="A2FJR5"/>
<sequence length="245" mass="27601">MNFVLSHAEDFFVRLEADGYIDGKIVVKDNETDQKYSLYKHTESVYALSITMYDIYPVIFSAGYDKLVCIWKFGKSGWKCVFTLQTEKPIINMATSHRKELALVFKDGTISTYTFTDTSIAFKQTYNISNATAVTYHPMECNLICSTKDGKIIDLDKNSTTQISTAKINFIAFGDSSLAAICDDSTVKVVADSVVQNIPITLNEKPTRLKWTPMTNQLAVYGKNSSEVWNTVDGSTWRRVNNKII</sequence>
<dbReference type="AlphaFoldDB" id="A2FJR5"/>
<gene>
    <name evidence="1" type="ORF">TVAG_049160</name>
</gene>
<dbReference type="InParanoid" id="A2FJR5"/>
<dbReference type="InterPro" id="IPR001680">
    <property type="entry name" value="WD40_rpt"/>
</dbReference>
<dbReference type="Proteomes" id="UP000001542">
    <property type="component" value="Unassembled WGS sequence"/>
</dbReference>
<evidence type="ECO:0008006" key="3">
    <source>
        <dbReference type="Google" id="ProtNLM"/>
    </source>
</evidence>
<dbReference type="InterPro" id="IPR015943">
    <property type="entry name" value="WD40/YVTN_repeat-like_dom_sf"/>
</dbReference>
<dbReference type="VEuPathDB" id="TrichDB:TVAGG3_0929250"/>
<reference evidence="1" key="2">
    <citation type="journal article" date="2007" name="Science">
        <title>Draft genome sequence of the sexually transmitted pathogen Trichomonas vaginalis.</title>
        <authorList>
            <person name="Carlton J.M."/>
            <person name="Hirt R.P."/>
            <person name="Silva J.C."/>
            <person name="Delcher A.L."/>
            <person name="Schatz M."/>
            <person name="Zhao Q."/>
            <person name="Wortman J.R."/>
            <person name="Bidwell S.L."/>
            <person name="Alsmark U.C.M."/>
            <person name="Besteiro S."/>
            <person name="Sicheritz-Ponten T."/>
            <person name="Noel C.J."/>
            <person name="Dacks J.B."/>
            <person name="Foster P.G."/>
            <person name="Simillion C."/>
            <person name="Van de Peer Y."/>
            <person name="Miranda-Saavedra D."/>
            <person name="Barton G.J."/>
            <person name="Westrop G.D."/>
            <person name="Mueller S."/>
            <person name="Dessi D."/>
            <person name="Fiori P.L."/>
            <person name="Ren Q."/>
            <person name="Paulsen I."/>
            <person name="Zhang H."/>
            <person name="Bastida-Corcuera F.D."/>
            <person name="Simoes-Barbosa A."/>
            <person name="Brown M.T."/>
            <person name="Hayes R.D."/>
            <person name="Mukherjee M."/>
            <person name="Okumura C.Y."/>
            <person name="Schneider R."/>
            <person name="Smith A.J."/>
            <person name="Vanacova S."/>
            <person name="Villalvazo M."/>
            <person name="Haas B.J."/>
            <person name="Pertea M."/>
            <person name="Feldblyum T.V."/>
            <person name="Utterback T.R."/>
            <person name="Shu C.L."/>
            <person name="Osoegawa K."/>
            <person name="de Jong P.J."/>
            <person name="Hrdy I."/>
            <person name="Horvathova L."/>
            <person name="Zubacova Z."/>
            <person name="Dolezal P."/>
            <person name="Malik S.B."/>
            <person name="Logsdon J.M. Jr."/>
            <person name="Henze K."/>
            <person name="Gupta A."/>
            <person name="Wang C.C."/>
            <person name="Dunne R.L."/>
            <person name="Upcroft J.A."/>
            <person name="Upcroft P."/>
            <person name="White O."/>
            <person name="Salzberg S.L."/>
            <person name="Tang P."/>
            <person name="Chiu C.-H."/>
            <person name="Lee Y.-S."/>
            <person name="Embley T.M."/>
            <person name="Coombs G.H."/>
            <person name="Mottram J.C."/>
            <person name="Tachezy J."/>
            <person name="Fraser-Liggett C.M."/>
            <person name="Johnson P.J."/>
        </authorList>
    </citation>
    <scope>NUCLEOTIDE SEQUENCE [LARGE SCALE GENOMIC DNA]</scope>
    <source>
        <strain evidence="1">G3</strain>
    </source>
</reference>
<accession>A2FJR5</accession>
<name>A2FJR5_TRIV3</name>
<dbReference type="SUPFAM" id="SSF50978">
    <property type="entry name" value="WD40 repeat-like"/>
    <property type="match status" value="1"/>
</dbReference>
<dbReference type="EMBL" id="DS113834">
    <property type="protein sequence ID" value="EAX94847.1"/>
    <property type="molecule type" value="Genomic_DNA"/>
</dbReference>
<dbReference type="InterPro" id="IPR036322">
    <property type="entry name" value="WD40_repeat_dom_sf"/>
</dbReference>
<keyword evidence="2" id="KW-1185">Reference proteome</keyword>
<reference evidence="1" key="1">
    <citation type="submission" date="2006-10" db="EMBL/GenBank/DDBJ databases">
        <authorList>
            <person name="Amadeo P."/>
            <person name="Zhao Q."/>
            <person name="Wortman J."/>
            <person name="Fraser-Liggett C."/>
            <person name="Carlton J."/>
        </authorList>
    </citation>
    <scope>NUCLEOTIDE SEQUENCE</scope>
    <source>
        <strain evidence="1">G3</strain>
    </source>
</reference>
<evidence type="ECO:0000313" key="2">
    <source>
        <dbReference type="Proteomes" id="UP000001542"/>
    </source>
</evidence>
<dbReference type="RefSeq" id="XP_001307777.1">
    <property type="nucleotide sequence ID" value="XM_001307776.1"/>
</dbReference>
<proteinExistence type="predicted"/>
<dbReference type="SMART" id="SM00320">
    <property type="entry name" value="WD40"/>
    <property type="match status" value="2"/>
</dbReference>
<dbReference type="VEuPathDB" id="TrichDB:TVAG_049160"/>
<evidence type="ECO:0000313" key="1">
    <source>
        <dbReference type="EMBL" id="EAX94847.1"/>
    </source>
</evidence>
<organism evidence="1 2">
    <name type="scientific">Trichomonas vaginalis (strain ATCC PRA-98 / G3)</name>
    <dbReference type="NCBI Taxonomy" id="412133"/>
    <lineage>
        <taxon>Eukaryota</taxon>
        <taxon>Metamonada</taxon>
        <taxon>Parabasalia</taxon>
        <taxon>Trichomonadida</taxon>
        <taxon>Trichomonadidae</taxon>
        <taxon>Trichomonas</taxon>
    </lineage>
</organism>